<dbReference type="InterPro" id="IPR059179">
    <property type="entry name" value="MLKL-like_MCAfunc"/>
</dbReference>
<keyword evidence="3" id="KW-1185">Reference proteome</keyword>
<proteinExistence type="predicted"/>
<sequence>MSITVALAGGANAAAIAGEPISHSLLGVAQLINDYAQGFRVNKQAAISLSQRIGDFVDAAIGALEEGHNSQDWEEAVIDFQRNLLDARDQLQRMNGQSHLVQLLHRDRNEQALKEIASQIDNSFQILKLCANMDMLKNVTTVTEMLETAVPLLEAARTREAAATIPPPLQRFFGRSDESQRIVTMFISPHQAFAAVLGGPGMGKTSVAVTVFHAPEICARFGDGRRFFVTCDAAAESISSLLATICASLGIVTDRSSADRKALRRFLSSAPCFLVLDNFESAWEADVQRKDAEDLLEFLASIETVSFLLTMRGMELPQGPSWTRPHVPPLSPLADDAATQLFVSISDVRDEEPELRALLKLVGNVPLAVTLMAYLAQFEPLGDLVSRWRDVKTSLLKRSHGRDRLTSLNISIELSLSSPRMQAVPTASLLLGMLSLLPQGAHKSSISEWSSELDDSGPALTTLLQTALASRIANDRVHVLPPIRDFMLSQHAPSEAVLAPLYAHYFAIVSLLDSGIPDATDAIVEELENIYSVISYGLDHQEKPDAAIKAAYYVTTLFQESGFGSSDLLPRALAASRSAGLAGLTARLLWIWASLAQESRVPGVGYRLALEAQALYRSVDDFVGIADTTLFIAPYLPTDKAIASCREVVSLASEHGDALRVAKAHYHMATSYLVARKTQDALEPLALAIDGVRALGSAHADWLGMMLDRRADLTADFGDVVSAIRQWEEAIPLLECSHRLAEMGQAQKAVARLLLAQGDLTKAEQLLQSALRQHRASRYSLEVVLTSQYLVSVNLAKEDERAASELLRHAENVPLPTDEEGKALVRVTCLLMRAELALFRNDYDEAHAILHAALIAVRGPVKEKPHTPLDMLLSEVEVHDLFGRLHMMTDSLAEARTSFVLTAVIWRHIGSQTGIVPALSNLAQVLEDDKESMNLLLAVILPLQRWGYRPAVAEALLHSACIALRRNQHEVALRRARRALHLFGETGNRRGCERASALIDVVL</sequence>
<dbReference type="Gene3D" id="3.40.50.300">
    <property type="entry name" value="P-loop containing nucleotide triphosphate hydrolases"/>
    <property type="match status" value="1"/>
</dbReference>
<feature type="domain" description="ORC1/DEAH AAA+ ATPase" evidence="1">
    <location>
        <begin position="190"/>
        <end position="302"/>
    </location>
</feature>
<dbReference type="Pfam" id="PF13401">
    <property type="entry name" value="AAA_22"/>
    <property type="match status" value="1"/>
</dbReference>
<protein>
    <recommendedName>
        <fullName evidence="1">ORC1/DEAH AAA+ ATPase domain-containing protein</fullName>
    </recommendedName>
</protein>
<dbReference type="InParanoid" id="A0A165KR22"/>
<dbReference type="GO" id="GO:0016887">
    <property type="term" value="F:ATP hydrolysis activity"/>
    <property type="evidence" value="ECO:0007669"/>
    <property type="project" value="InterPro"/>
</dbReference>
<dbReference type="InterPro" id="IPR011990">
    <property type="entry name" value="TPR-like_helical_dom_sf"/>
</dbReference>
<organism evidence="2 3">
    <name type="scientific">Exidia glandulosa HHB12029</name>
    <dbReference type="NCBI Taxonomy" id="1314781"/>
    <lineage>
        <taxon>Eukaryota</taxon>
        <taxon>Fungi</taxon>
        <taxon>Dikarya</taxon>
        <taxon>Basidiomycota</taxon>
        <taxon>Agaricomycotina</taxon>
        <taxon>Agaricomycetes</taxon>
        <taxon>Auriculariales</taxon>
        <taxon>Exidiaceae</taxon>
        <taxon>Exidia</taxon>
    </lineage>
</organism>
<dbReference type="PANTHER" id="PTHR47691">
    <property type="entry name" value="REGULATOR-RELATED"/>
    <property type="match status" value="1"/>
</dbReference>
<dbReference type="STRING" id="1314781.A0A165KR22"/>
<evidence type="ECO:0000313" key="2">
    <source>
        <dbReference type="EMBL" id="KZV96722.1"/>
    </source>
</evidence>
<reference evidence="2 3" key="1">
    <citation type="journal article" date="2016" name="Mol. Biol. Evol.">
        <title>Comparative Genomics of Early-Diverging Mushroom-Forming Fungi Provides Insights into the Origins of Lignocellulose Decay Capabilities.</title>
        <authorList>
            <person name="Nagy L.G."/>
            <person name="Riley R."/>
            <person name="Tritt A."/>
            <person name="Adam C."/>
            <person name="Daum C."/>
            <person name="Floudas D."/>
            <person name="Sun H."/>
            <person name="Yadav J.S."/>
            <person name="Pangilinan J."/>
            <person name="Larsson K.H."/>
            <person name="Matsuura K."/>
            <person name="Barry K."/>
            <person name="Labutti K."/>
            <person name="Kuo R."/>
            <person name="Ohm R.A."/>
            <person name="Bhattacharya S.S."/>
            <person name="Shirouzu T."/>
            <person name="Yoshinaga Y."/>
            <person name="Martin F.M."/>
            <person name="Grigoriev I.V."/>
            <person name="Hibbett D.S."/>
        </authorList>
    </citation>
    <scope>NUCLEOTIDE SEQUENCE [LARGE SCALE GENOMIC DNA]</scope>
    <source>
        <strain evidence="2 3">HHB12029</strain>
    </source>
</reference>
<dbReference type="InterPro" id="IPR027417">
    <property type="entry name" value="P-loop_NTPase"/>
</dbReference>
<dbReference type="InterPro" id="IPR036537">
    <property type="entry name" value="Adaptor_Cbl_N_dom_sf"/>
</dbReference>
<dbReference type="EMBL" id="KV425939">
    <property type="protein sequence ID" value="KZV96722.1"/>
    <property type="molecule type" value="Genomic_DNA"/>
</dbReference>
<dbReference type="SUPFAM" id="SSF52540">
    <property type="entry name" value="P-loop containing nucleoside triphosphate hydrolases"/>
    <property type="match status" value="1"/>
</dbReference>
<dbReference type="Gene3D" id="1.25.40.10">
    <property type="entry name" value="Tetratricopeptide repeat domain"/>
    <property type="match status" value="2"/>
</dbReference>
<dbReference type="AlphaFoldDB" id="A0A165KR22"/>
<dbReference type="OrthoDB" id="3052556at2759"/>
<name>A0A165KR22_EXIGL</name>
<dbReference type="InterPro" id="IPR049945">
    <property type="entry name" value="AAA_22"/>
</dbReference>
<gene>
    <name evidence="2" type="ORF">EXIGLDRAFT_833430</name>
</gene>
<accession>A0A165KR22</accession>
<dbReference type="CDD" id="cd21037">
    <property type="entry name" value="MLKL_NTD"/>
    <property type="match status" value="1"/>
</dbReference>
<dbReference type="SUPFAM" id="SSF48452">
    <property type="entry name" value="TPR-like"/>
    <property type="match status" value="1"/>
</dbReference>
<evidence type="ECO:0000259" key="1">
    <source>
        <dbReference type="Pfam" id="PF13401"/>
    </source>
</evidence>
<evidence type="ECO:0000313" key="3">
    <source>
        <dbReference type="Proteomes" id="UP000077266"/>
    </source>
</evidence>
<dbReference type="Proteomes" id="UP000077266">
    <property type="component" value="Unassembled WGS sequence"/>
</dbReference>
<dbReference type="PANTHER" id="PTHR47691:SF3">
    <property type="entry name" value="HTH-TYPE TRANSCRIPTIONAL REGULATOR RV0890C-RELATED"/>
    <property type="match status" value="1"/>
</dbReference>
<dbReference type="Gene3D" id="1.20.930.20">
    <property type="entry name" value="Adaptor protein Cbl, N-terminal domain"/>
    <property type="match status" value="1"/>
</dbReference>
<dbReference type="GO" id="GO:0007166">
    <property type="term" value="P:cell surface receptor signaling pathway"/>
    <property type="evidence" value="ECO:0007669"/>
    <property type="project" value="InterPro"/>
</dbReference>